<dbReference type="InterPro" id="IPR005294">
    <property type="entry name" value="ATP_synth_F1_asu"/>
</dbReference>
<dbReference type="EMBL" id="BNJQ01000017">
    <property type="protein sequence ID" value="GHP07665.1"/>
    <property type="molecule type" value="Genomic_DNA"/>
</dbReference>
<dbReference type="PANTHER" id="PTHR48082">
    <property type="entry name" value="ATP SYNTHASE SUBUNIT ALPHA, MITOCHONDRIAL"/>
    <property type="match status" value="1"/>
</dbReference>
<keyword evidence="5" id="KW-1185">Reference proteome</keyword>
<dbReference type="SUPFAM" id="SSF52540">
    <property type="entry name" value="P-loop containing nucleoside triphosphate hydrolases"/>
    <property type="match status" value="1"/>
</dbReference>
<dbReference type="Gene3D" id="3.40.50.300">
    <property type="entry name" value="P-loop containing nucleotide triphosphate hydrolases"/>
    <property type="match status" value="1"/>
</dbReference>
<evidence type="ECO:0000259" key="3">
    <source>
        <dbReference type="Pfam" id="PF00006"/>
    </source>
</evidence>
<gene>
    <name evidence="4" type="ORF">PPROV_000640700</name>
</gene>
<dbReference type="AlphaFoldDB" id="A0A830HM28"/>
<dbReference type="InterPro" id="IPR000194">
    <property type="entry name" value="ATPase_F1/V1/A1_a/bsu_nucl-bd"/>
</dbReference>
<evidence type="ECO:0000313" key="4">
    <source>
        <dbReference type="EMBL" id="GHP07665.1"/>
    </source>
</evidence>
<comment type="caution">
    <text evidence="4">The sequence shown here is derived from an EMBL/GenBank/DDBJ whole genome shotgun (WGS) entry which is preliminary data.</text>
</comment>
<evidence type="ECO:0000313" key="5">
    <source>
        <dbReference type="Proteomes" id="UP000660262"/>
    </source>
</evidence>
<name>A0A830HM28_9CHLO</name>
<dbReference type="GO" id="GO:0005524">
    <property type="term" value="F:ATP binding"/>
    <property type="evidence" value="ECO:0007669"/>
    <property type="project" value="InterPro"/>
</dbReference>
<proteinExistence type="inferred from homology"/>
<comment type="similarity">
    <text evidence="1">Belongs to the ATPase alpha/beta chains family.</text>
</comment>
<dbReference type="Proteomes" id="UP000660262">
    <property type="component" value="Unassembled WGS sequence"/>
</dbReference>
<organism evidence="4 5">
    <name type="scientific">Pycnococcus provasolii</name>
    <dbReference type="NCBI Taxonomy" id="41880"/>
    <lineage>
        <taxon>Eukaryota</taxon>
        <taxon>Viridiplantae</taxon>
        <taxon>Chlorophyta</taxon>
        <taxon>Pseudoscourfieldiophyceae</taxon>
        <taxon>Pseudoscourfieldiales</taxon>
        <taxon>Pycnococcaceae</taxon>
        <taxon>Pycnococcus</taxon>
    </lineage>
</organism>
<feature type="domain" description="ATPase F1/V1/A1 complex alpha/beta subunit nucleotide-binding" evidence="3">
    <location>
        <begin position="279"/>
        <end position="393"/>
    </location>
</feature>
<accession>A0A830HM28</accession>
<feature type="compositionally biased region" description="Low complexity" evidence="2">
    <location>
        <begin position="77"/>
        <end position="92"/>
    </location>
</feature>
<dbReference type="OrthoDB" id="30023at2759"/>
<dbReference type="Pfam" id="PF00006">
    <property type="entry name" value="ATP-synt_ab"/>
    <property type="match status" value="1"/>
</dbReference>
<reference evidence="4" key="1">
    <citation type="submission" date="2020-10" db="EMBL/GenBank/DDBJ databases">
        <title>Unveiling of a novel bifunctional photoreceptor, Dualchrome1, isolated from a cosmopolitan green alga.</title>
        <authorList>
            <person name="Suzuki S."/>
            <person name="Kawachi M."/>
        </authorList>
    </citation>
    <scope>NUCLEOTIDE SEQUENCE</scope>
    <source>
        <strain evidence="4">NIES 2893</strain>
    </source>
</reference>
<dbReference type="GO" id="GO:0045259">
    <property type="term" value="C:proton-transporting ATP synthase complex"/>
    <property type="evidence" value="ECO:0007669"/>
    <property type="project" value="InterPro"/>
</dbReference>
<feature type="compositionally biased region" description="Polar residues" evidence="2">
    <location>
        <begin position="238"/>
        <end position="251"/>
    </location>
</feature>
<feature type="region of interest" description="Disordered" evidence="2">
    <location>
        <begin position="235"/>
        <end position="258"/>
    </location>
</feature>
<dbReference type="PANTHER" id="PTHR48082:SF2">
    <property type="entry name" value="ATP SYNTHASE SUBUNIT ALPHA, MITOCHONDRIAL"/>
    <property type="match status" value="1"/>
</dbReference>
<protein>
    <recommendedName>
        <fullName evidence="3">ATPase F1/V1/A1 complex alpha/beta subunit nucleotide-binding domain-containing protein</fullName>
    </recommendedName>
</protein>
<feature type="region of interest" description="Disordered" evidence="2">
    <location>
        <begin position="77"/>
        <end position="99"/>
    </location>
</feature>
<dbReference type="GO" id="GO:0043531">
    <property type="term" value="F:ADP binding"/>
    <property type="evidence" value="ECO:0007669"/>
    <property type="project" value="TreeGrafter"/>
</dbReference>
<evidence type="ECO:0000256" key="1">
    <source>
        <dbReference type="ARBA" id="ARBA00008936"/>
    </source>
</evidence>
<dbReference type="InterPro" id="IPR027417">
    <property type="entry name" value="P-loop_NTPase"/>
</dbReference>
<sequence length="761" mass="79815">MPSSMSLNLRVRVSLPGSFQGWCSSCRSRSYGVPHHVLGHVSSSSGISGMRPSPLVPHPVSLSVRSLSRRFYNGTSSSASASASSSSSSAGESAGGGGGAGPVVSVSSIFKDDDVTALSSEGEGGDAASPVSFVPISEETVEVVSREDNLVILRGLTGRIKPGASLKTEFGTGVLLASREPLGFALLRESSSSSSSSPSSSKQATLLAERFKMPFAAEAAVGHVVGTFGERADAKTSEAASSGSFQATPPTSDEPGRELLTEFPDVNARQTVRASMRTGVASLDVLSPLGRGQSLLIMGPRESGINELANNVAATTGKDTRTIYCATRGASTVEAFAQAASNDTTASTIIVAPREQDAHAGERYAAILTAISLAEDWRDSGVHVKLVIDDFSAMPRFFEYMLKTEREELGSAGIDSEAAEMVEIDGTLMSAVAAERRRFFGILMQSAAAMSEANGAGSLTLLPVLSLVDDSFVDGSPDAALAALEDAPTGDSVAAQEARELATGKVKRKLPSREQIMAMSISEEQRTKLLAAVEAMEASSSSETSEAEGVDSSSAYNGTFTRSLAEELMSIADGQILLLPKRNKHRDGLAASYRPDVRNTVSRLGEDAAAPALRSIGISRVRLGMMQAWDSVDVLRMKGGNTNLQRLQNDFDRAATVYRALLDKRDAKLRSLSEIAMHLVIGDALAEPAKWADEKSAADATAASATAILATNPASYDDLFDKAMACLDANVAKSVDETSKLTKEGKQAFMDAACSALSEKF</sequence>
<dbReference type="GO" id="GO:0046933">
    <property type="term" value="F:proton-transporting ATP synthase activity, rotational mechanism"/>
    <property type="evidence" value="ECO:0007669"/>
    <property type="project" value="InterPro"/>
</dbReference>
<feature type="region of interest" description="Disordered" evidence="2">
    <location>
        <begin position="537"/>
        <end position="556"/>
    </location>
</feature>
<evidence type="ECO:0000256" key="2">
    <source>
        <dbReference type="SAM" id="MobiDB-lite"/>
    </source>
</evidence>